<evidence type="ECO:0000256" key="1">
    <source>
        <dbReference type="ARBA" id="ARBA00001420"/>
    </source>
</evidence>
<dbReference type="Gene3D" id="2.40.240.50">
    <property type="entry name" value="Barwin-like endoglucanases"/>
    <property type="match status" value="1"/>
</dbReference>
<feature type="domain" description="Lytic transglycosylase MltA" evidence="7">
    <location>
        <begin position="156"/>
        <end position="313"/>
    </location>
</feature>
<dbReference type="GO" id="GO:0004553">
    <property type="term" value="F:hydrolase activity, hydrolyzing O-glycosyl compounds"/>
    <property type="evidence" value="ECO:0007669"/>
    <property type="project" value="InterPro"/>
</dbReference>
<dbReference type="GO" id="GO:0009253">
    <property type="term" value="P:peptidoglycan catabolic process"/>
    <property type="evidence" value="ECO:0007669"/>
    <property type="project" value="TreeGrafter"/>
</dbReference>
<dbReference type="InterPro" id="IPR036908">
    <property type="entry name" value="RlpA-like_sf"/>
</dbReference>
<gene>
    <name evidence="8" type="ORF">DSM104440_00475</name>
</gene>
<keyword evidence="6" id="KW-0732">Signal</keyword>
<dbReference type="GO" id="GO:0019867">
    <property type="term" value="C:outer membrane"/>
    <property type="evidence" value="ECO:0007669"/>
    <property type="project" value="InterPro"/>
</dbReference>
<accession>A0A6M4H2C0</accession>
<evidence type="ECO:0000256" key="6">
    <source>
        <dbReference type="SAM" id="SignalP"/>
    </source>
</evidence>
<dbReference type="KEGG" id="upl:DSM104440_00475"/>
<sequence>MPHRLAVLSIAALLVAACATPPPPAPKPAPAPVVAAPEPEPEPLICPPAPAPICPAVPTPTPEVEPRGKLVAGTWAEIPEWGKESLRESVVAFVRGCPSLEKFDAWKAVCAGASTLQVNATERDLVSFFELNFDPYRVLNADDSNAGMVTGYYEPLLHGSKTRSKRYKFPIYATPQDLVTIDLTSVYPDLKHRRLRGRIDGNKVVPYLARGDIDREPAPLKGAELVWVDDAIDVFFLHIQGSGQVQLENGERLRVGYADQNGHPFRSLGRLLIQRGELSADKASMQGIKDWARRNPKKVQDYLNANPSYVFFRELPKDLVGPIGSLGVPLTGERSIAVDPRVIPLGVPVFLATTFPNSPQPLNRLMVAQDTGGAIAGGVRADFYWGFGDAAGNQAGKMRQAGRMWVLYPKGYAPPGLNGKK</sequence>
<dbReference type="AlphaFoldDB" id="A0A6M4H2C0"/>
<evidence type="ECO:0000313" key="8">
    <source>
        <dbReference type="EMBL" id="QJR13689.1"/>
    </source>
</evidence>
<dbReference type="RefSeq" id="WP_171160438.1">
    <property type="nucleotide sequence ID" value="NZ_CP053073.1"/>
</dbReference>
<dbReference type="EMBL" id="CP053073">
    <property type="protein sequence ID" value="QJR13689.1"/>
    <property type="molecule type" value="Genomic_DNA"/>
</dbReference>
<dbReference type="FunCoup" id="A0A6M4H2C0">
    <property type="interactions" value="111"/>
</dbReference>
<keyword evidence="9" id="KW-1185">Reference proteome</keyword>
<dbReference type="Pfam" id="PF03562">
    <property type="entry name" value="MltA"/>
    <property type="match status" value="1"/>
</dbReference>
<dbReference type="InterPro" id="IPR026044">
    <property type="entry name" value="MltA"/>
</dbReference>
<dbReference type="Pfam" id="PF06725">
    <property type="entry name" value="3D"/>
    <property type="match status" value="1"/>
</dbReference>
<evidence type="ECO:0000313" key="9">
    <source>
        <dbReference type="Proteomes" id="UP000503096"/>
    </source>
</evidence>
<dbReference type="GO" id="GO:0009254">
    <property type="term" value="P:peptidoglycan turnover"/>
    <property type="evidence" value="ECO:0007669"/>
    <property type="project" value="InterPro"/>
</dbReference>
<dbReference type="PIRSF" id="PIRSF019422">
    <property type="entry name" value="MltA"/>
    <property type="match status" value="1"/>
</dbReference>
<comment type="catalytic activity">
    <reaction evidence="1">
        <text>Exolytic cleavage of the (1-&gt;4)-beta-glycosidic linkage between N-acetylmuramic acid (MurNAc) and N-acetylglucosamine (GlcNAc) residues in peptidoglycan, from either the reducing or the non-reducing ends of the peptidoglycan chains, with concomitant formation of a 1,6-anhydrobond in the MurNAc residue.</text>
        <dbReference type="EC" id="4.2.2.n1"/>
    </reaction>
</comment>
<dbReference type="Gene3D" id="2.40.40.10">
    <property type="entry name" value="RlpA-like domain"/>
    <property type="match status" value="1"/>
</dbReference>
<dbReference type="PANTHER" id="PTHR30124">
    <property type="entry name" value="MEMBRANE-BOUND LYTIC MUREIN TRANSGLYCOSYLASE A"/>
    <property type="match status" value="1"/>
</dbReference>
<organism evidence="8 9">
    <name type="scientific">Usitatibacter palustris</name>
    <dbReference type="NCBI Taxonomy" id="2732487"/>
    <lineage>
        <taxon>Bacteria</taxon>
        <taxon>Pseudomonadati</taxon>
        <taxon>Pseudomonadota</taxon>
        <taxon>Betaproteobacteria</taxon>
        <taxon>Nitrosomonadales</taxon>
        <taxon>Usitatibacteraceae</taxon>
        <taxon>Usitatibacter</taxon>
    </lineage>
</organism>
<evidence type="ECO:0000256" key="4">
    <source>
        <dbReference type="ARBA" id="ARBA00023316"/>
    </source>
</evidence>
<evidence type="ECO:0000259" key="7">
    <source>
        <dbReference type="SMART" id="SM00925"/>
    </source>
</evidence>
<dbReference type="PROSITE" id="PS51257">
    <property type="entry name" value="PROKAR_LIPOPROTEIN"/>
    <property type="match status" value="1"/>
</dbReference>
<dbReference type="PANTHER" id="PTHR30124:SF0">
    <property type="entry name" value="MEMBRANE-BOUND LYTIC MUREIN TRANSGLYCOSYLASE A"/>
    <property type="match status" value="1"/>
</dbReference>
<dbReference type="GO" id="GO:0071555">
    <property type="term" value="P:cell wall organization"/>
    <property type="evidence" value="ECO:0007669"/>
    <property type="project" value="UniProtKB-KW"/>
</dbReference>
<keyword evidence="4" id="KW-0961">Cell wall biogenesis/degradation</keyword>
<dbReference type="CDD" id="cd14668">
    <property type="entry name" value="mlta_B"/>
    <property type="match status" value="1"/>
</dbReference>
<name>A0A6M4H2C0_9PROT</name>
<reference evidence="8 9" key="1">
    <citation type="submission" date="2020-04" db="EMBL/GenBank/DDBJ databases">
        <title>Usitatibacter rugosus gen. nov., sp. nov. and Usitatibacter palustris sp. nov., novel members of Usitatibacteraceae fam. nov. within the order Nitrosomonadales isolated from soil.</title>
        <authorList>
            <person name="Huber K.J."/>
            <person name="Neumann-Schaal M."/>
            <person name="Geppert A."/>
            <person name="Luckner M."/>
            <person name="Wanner G."/>
            <person name="Overmann J."/>
        </authorList>
    </citation>
    <scope>NUCLEOTIDE SEQUENCE [LARGE SCALE GENOMIC DNA]</scope>
    <source>
        <strain evidence="8 9">Swamp67</strain>
    </source>
</reference>
<evidence type="ECO:0000256" key="2">
    <source>
        <dbReference type="ARBA" id="ARBA00012587"/>
    </source>
</evidence>
<feature type="signal peptide" evidence="6">
    <location>
        <begin position="1"/>
        <end position="19"/>
    </location>
</feature>
<keyword evidence="3" id="KW-0456">Lyase</keyword>
<dbReference type="SMART" id="SM00925">
    <property type="entry name" value="MltA"/>
    <property type="match status" value="1"/>
</dbReference>
<evidence type="ECO:0000256" key="3">
    <source>
        <dbReference type="ARBA" id="ARBA00023239"/>
    </source>
</evidence>
<dbReference type="SUPFAM" id="SSF50685">
    <property type="entry name" value="Barwin-like endoglucanases"/>
    <property type="match status" value="1"/>
</dbReference>
<dbReference type="Proteomes" id="UP000503096">
    <property type="component" value="Chromosome"/>
</dbReference>
<proteinExistence type="predicted"/>
<evidence type="ECO:0000256" key="5">
    <source>
        <dbReference type="ARBA" id="ARBA00030918"/>
    </source>
</evidence>
<protein>
    <recommendedName>
        <fullName evidence="2">peptidoglycan lytic exotransglycosylase</fullName>
        <ecNumber evidence="2">4.2.2.n1</ecNumber>
    </recommendedName>
    <alternativeName>
        <fullName evidence="5">Murein hydrolase A</fullName>
    </alternativeName>
</protein>
<dbReference type="InParanoid" id="A0A6M4H2C0"/>
<dbReference type="CDD" id="cd14485">
    <property type="entry name" value="mltA_like_LT_A"/>
    <property type="match status" value="1"/>
</dbReference>
<dbReference type="InterPro" id="IPR010611">
    <property type="entry name" value="3D_dom"/>
</dbReference>
<dbReference type="EC" id="4.2.2.n1" evidence="2"/>
<dbReference type="GO" id="GO:0008933">
    <property type="term" value="F:peptidoglycan lytic transglycosylase activity"/>
    <property type="evidence" value="ECO:0007669"/>
    <property type="project" value="TreeGrafter"/>
</dbReference>
<feature type="chain" id="PRO_5026747579" description="peptidoglycan lytic exotransglycosylase" evidence="6">
    <location>
        <begin position="20"/>
        <end position="421"/>
    </location>
</feature>
<dbReference type="InterPro" id="IPR005300">
    <property type="entry name" value="MltA_B"/>
</dbReference>